<feature type="signal peptide" evidence="1">
    <location>
        <begin position="1"/>
        <end position="27"/>
    </location>
</feature>
<evidence type="ECO:0000313" key="2">
    <source>
        <dbReference type="EMBL" id="MBN8205603.1"/>
    </source>
</evidence>
<comment type="caution">
    <text evidence="2">The sequence shown here is derived from an EMBL/GenBank/DDBJ whole genome shotgun (WGS) entry which is preliminary data.</text>
</comment>
<feature type="chain" id="PRO_5038003404" description="Lipoprotein" evidence="1">
    <location>
        <begin position="28"/>
        <end position="126"/>
    </location>
</feature>
<organism evidence="2 3">
    <name type="scientific">Microbacterium esteraromaticum</name>
    <dbReference type="NCBI Taxonomy" id="57043"/>
    <lineage>
        <taxon>Bacteria</taxon>
        <taxon>Bacillati</taxon>
        <taxon>Actinomycetota</taxon>
        <taxon>Actinomycetes</taxon>
        <taxon>Micrococcales</taxon>
        <taxon>Microbacteriaceae</taxon>
        <taxon>Microbacterium</taxon>
    </lineage>
</organism>
<reference evidence="2" key="1">
    <citation type="submission" date="2020-12" db="EMBL/GenBank/DDBJ databases">
        <title>PHA producing bacteria isolated from mangrove.</title>
        <authorList>
            <person name="Zheng W."/>
            <person name="Yu S."/>
            <person name="Huang Y."/>
        </authorList>
    </citation>
    <scope>NUCLEOTIDE SEQUENCE</scope>
    <source>
        <strain evidence="2">GN8-5</strain>
    </source>
</reference>
<evidence type="ECO:0000256" key="1">
    <source>
        <dbReference type="SAM" id="SignalP"/>
    </source>
</evidence>
<accession>A0A939DX08</accession>
<evidence type="ECO:0000313" key="3">
    <source>
        <dbReference type="Proteomes" id="UP000664385"/>
    </source>
</evidence>
<gene>
    <name evidence="2" type="ORF">JF543_06475</name>
</gene>
<dbReference type="EMBL" id="JAEMWU010000001">
    <property type="protein sequence ID" value="MBN8205603.1"/>
    <property type="molecule type" value="Genomic_DNA"/>
</dbReference>
<dbReference type="AlphaFoldDB" id="A0A939DX08"/>
<dbReference type="Proteomes" id="UP000664385">
    <property type="component" value="Unassembled WGS sequence"/>
</dbReference>
<proteinExistence type="predicted"/>
<dbReference type="PROSITE" id="PS51257">
    <property type="entry name" value="PROKAR_LIPOPROTEIN"/>
    <property type="match status" value="1"/>
</dbReference>
<dbReference type="RefSeq" id="WP_179411383.1">
    <property type="nucleotide sequence ID" value="NZ_CP063379.1"/>
</dbReference>
<sequence length="126" mass="12964">MRRIARVPVLAVGVLAIGALTGCSSIAQLTGEALGVDVEQVCQSVDDMYAQYEGLLAQGDATAEDLATARDGLVITLEGVADDIGGQVGDVIRTNADRLADVADPNAPEAIRAIEQVKSSLEPLCG</sequence>
<evidence type="ECO:0008006" key="4">
    <source>
        <dbReference type="Google" id="ProtNLM"/>
    </source>
</evidence>
<protein>
    <recommendedName>
        <fullName evidence="4">Lipoprotein</fullName>
    </recommendedName>
</protein>
<keyword evidence="1" id="KW-0732">Signal</keyword>
<name>A0A939DX08_9MICO</name>